<evidence type="ECO:0000256" key="1">
    <source>
        <dbReference type="ARBA" id="ARBA00004196"/>
    </source>
</evidence>
<dbReference type="GO" id="GO:0030288">
    <property type="term" value="C:outer membrane-bounded periplasmic space"/>
    <property type="evidence" value="ECO:0007669"/>
    <property type="project" value="TreeGrafter"/>
</dbReference>
<dbReference type="GO" id="GO:1901678">
    <property type="term" value="P:iron coordination entity transport"/>
    <property type="evidence" value="ECO:0007669"/>
    <property type="project" value="UniProtKB-ARBA"/>
</dbReference>
<dbReference type="RefSeq" id="WP_111321464.1">
    <property type="nucleotide sequence ID" value="NZ_BIFX01000001.1"/>
</dbReference>
<feature type="domain" description="Fe/B12 periplasmic-binding" evidence="6">
    <location>
        <begin position="69"/>
        <end position="326"/>
    </location>
</feature>
<reference evidence="7 8" key="1">
    <citation type="submission" date="2018-06" db="EMBL/GenBank/DDBJ databases">
        <title>Genomic Encyclopedia of Archaeal and Bacterial Type Strains, Phase II (KMG-II): from individual species to whole genera.</title>
        <authorList>
            <person name="Goeker M."/>
        </authorList>
    </citation>
    <scope>NUCLEOTIDE SEQUENCE [LARGE SCALE GENOMIC DNA]</scope>
    <source>
        <strain evidence="7 8">ATCC BAA-1881</strain>
    </source>
</reference>
<dbReference type="Gene3D" id="3.40.50.1980">
    <property type="entry name" value="Nitrogenase molybdenum iron protein domain"/>
    <property type="match status" value="2"/>
</dbReference>
<evidence type="ECO:0000259" key="6">
    <source>
        <dbReference type="PROSITE" id="PS50983"/>
    </source>
</evidence>
<dbReference type="InterPro" id="IPR051313">
    <property type="entry name" value="Bact_iron-sidero_bind"/>
</dbReference>
<evidence type="ECO:0000256" key="2">
    <source>
        <dbReference type="ARBA" id="ARBA00008814"/>
    </source>
</evidence>
<feature type="coiled-coil region" evidence="5">
    <location>
        <begin position="170"/>
        <end position="197"/>
    </location>
</feature>
<accession>A0A326U8F7</accession>
<gene>
    <name evidence="7" type="ORF">EI42_02042</name>
</gene>
<evidence type="ECO:0000256" key="5">
    <source>
        <dbReference type="SAM" id="Coils"/>
    </source>
</evidence>
<keyword evidence="3" id="KW-0813">Transport</keyword>
<sequence length="326" mass="36364">MLRHLSATAGHRFPNWRFHSLALLFCLFSLLISACGGQSANTNASNTDTGDRVIKHAMGETKVPAHPKRVVVLDTGELDNAIALGITPVGAVSAFPDGKLLTYWGDKTKAITLVGTIAQPNLEKIMSLSPDLILSSKVRHEKIYKELSEIAPTVFTETVGAPWKENFKLQAEALNKIDEYNRLMNAYNQRLTEFKQKMGAKLSSTHVSMVRVLSDRVRIYQNKSFVGTLLKDAGLPRPAVQDKDDFFIEDSSYERIKDMDGDVIFLMNYGNSEDRLEELTHQAQWKQLQAVKSGRVYRVSDDIWALGLGIGAADKVIDDLFTYLAK</sequence>
<evidence type="ECO:0000313" key="8">
    <source>
        <dbReference type="Proteomes" id="UP000248806"/>
    </source>
</evidence>
<dbReference type="PROSITE" id="PS51257">
    <property type="entry name" value="PROKAR_LIPOPROTEIN"/>
    <property type="match status" value="1"/>
</dbReference>
<dbReference type="CDD" id="cd01146">
    <property type="entry name" value="FhuD"/>
    <property type="match status" value="1"/>
</dbReference>
<keyword evidence="5" id="KW-0175">Coiled coil</keyword>
<dbReference type="PANTHER" id="PTHR30532">
    <property type="entry name" value="IRON III DICITRATE-BINDING PERIPLASMIC PROTEIN"/>
    <property type="match status" value="1"/>
</dbReference>
<comment type="subcellular location">
    <subcellularLocation>
        <location evidence="1">Cell envelope</location>
    </subcellularLocation>
</comment>
<name>A0A326U8F7_THEHA</name>
<organism evidence="7 8">
    <name type="scientific">Thermosporothrix hazakensis</name>
    <dbReference type="NCBI Taxonomy" id="644383"/>
    <lineage>
        <taxon>Bacteria</taxon>
        <taxon>Bacillati</taxon>
        <taxon>Chloroflexota</taxon>
        <taxon>Ktedonobacteria</taxon>
        <taxon>Ktedonobacterales</taxon>
        <taxon>Thermosporotrichaceae</taxon>
        <taxon>Thermosporothrix</taxon>
    </lineage>
</organism>
<dbReference type="Pfam" id="PF01497">
    <property type="entry name" value="Peripla_BP_2"/>
    <property type="match status" value="1"/>
</dbReference>
<dbReference type="InterPro" id="IPR002491">
    <property type="entry name" value="ABC_transptr_periplasmic_BD"/>
</dbReference>
<proteinExistence type="inferred from homology"/>
<dbReference type="AlphaFoldDB" id="A0A326U8F7"/>
<dbReference type="PROSITE" id="PS50983">
    <property type="entry name" value="FE_B12_PBP"/>
    <property type="match status" value="1"/>
</dbReference>
<evidence type="ECO:0000313" key="7">
    <source>
        <dbReference type="EMBL" id="PZW32016.1"/>
    </source>
</evidence>
<comment type="caution">
    <text evidence="7">The sequence shown here is derived from an EMBL/GenBank/DDBJ whole genome shotgun (WGS) entry which is preliminary data.</text>
</comment>
<evidence type="ECO:0000256" key="3">
    <source>
        <dbReference type="ARBA" id="ARBA00022448"/>
    </source>
</evidence>
<comment type="similarity">
    <text evidence="2">Belongs to the bacterial solute-binding protein 8 family.</text>
</comment>
<evidence type="ECO:0000256" key="4">
    <source>
        <dbReference type="ARBA" id="ARBA00022729"/>
    </source>
</evidence>
<dbReference type="SUPFAM" id="SSF53807">
    <property type="entry name" value="Helical backbone' metal receptor"/>
    <property type="match status" value="1"/>
</dbReference>
<keyword evidence="8" id="KW-1185">Reference proteome</keyword>
<dbReference type="EMBL" id="QKUF01000005">
    <property type="protein sequence ID" value="PZW32016.1"/>
    <property type="molecule type" value="Genomic_DNA"/>
</dbReference>
<dbReference type="OrthoDB" id="9793175at2"/>
<protein>
    <submittedName>
        <fullName evidence="7">Iron complex transport system substrate-binding protein</fullName>
    </submittedName>
</protein>
<dbReference type="PANTHER" id="PTHR30532:SF21">
    <property type="entry name" value="SIDEROPHORE-BINDING LIPOPROTEIN YFIY-RELATED"/>
    <property type="match status" value="1"/>
</dbReference>
<keyword evidence="4" id="KW-0732">Signal</keyword>
<dbReference type="Proteomes" id="UP000248806">
    <property type="component" value="Unassembled WGS sequence"/>
</dbReference>